<keyword evidence="2" id="KW-1185">Reference proteome</keyword>
<gene>
    <name evidence="1" type="ORF">BDV40DRAFT_306287</name>
</gene>
<reference evidence="1 2" key="1">
    <citation type="submission" date="2019-04" db="EMBL/GenBank/DDBJ databases">
        <title>Friends and foes A comparative genomics study of 23 Aspergillus species from section Flavi.</title>
        <authorList>
            <consortium name="DOE Joint Genome Institute"/>
            <person name="Kjaerbolling I."/>
            <person name="Vesth T."/>
            <person name="Frisvad J.C."/>
            <person name="Nybo J.L."/>
            <person name="Theobald S."/>
            <person name="Kildgaard S."/>
            <person name="Isbrandt T."/>
            <person name="Kuo A."/>
            <person name="Sato A."/>
            <person name="Lyhne E.K."/>
            <person name="Kogle M.E."/>
            <person name="Wiebenga A."/>
            <person name="Kun R.S."/>
            <person name="Lubbers R.J."/>
            <person name="Makela M.R."/>
            <person name="Barry K."/>
            <person name="Chovatia M."/>
            <person name="Clum A."/>
            <person name="Daum C."/>
            <person name="Haridas S."/>
            <person name="He G."/>
            <person name="LaButti K."/>
            <person name="Lipzen A."/>
            <person name="Mondo S."/>
            <person name="Riley R."/>
            <person name="Salamov A."/>
            <person name="Simmons B.A."/>
            <person name="Magnuson J.K."/>
            <person name="Henrissat B."/>
            <person name="Mortensen U.H."/>
            <person name="Larsen T.O."/>
            <person name="Devries R.P."/>
            <person name="Grigoriev I.V."/>
            <person name="Machida M."/>
            <person name="Baker S.E."/>
            <person name="Andersen M.R."/>
        </authorList>
    </citation>
    <scope>NUCLEOTIDE SEQUENCE [LARGE SCALE GENOMIC DNA]</scope>
    <source>
        <strain evidence="1 2">CBS 117626</strain>
    </source>
</reference>
<evidence type="ECO:0000313" key="1">
    <source>
        <dbReference type="EMBL" id="KAE8156212.1"/>
    </source>
</evidence>
<sequence>MQVNSDSADLEHINSLDEWTTLYKKRAVAKLAGIPTGTPNVQDALLEYLNTDCISLIDQRKHYLRCSSDYTGNKIAATICGSVPFLRPWAVHELGTDFANVTLNAFGLGDINKLQEYQRSFQETHNSKDKVVKDMALTVGRLTVTELLRDTAVDVSVEAVHIQPIIGQAVSMGYGYHRMRERMLRMMEDAAAKAVLVHQGLIIPNVMHSLNHLPLPDPVSRISPACGRCDRCNRAFEWDECIWLFRGVPEILFGAVTYCESCQVKEDRLDSPTSGCPLTFINKVATEDMNRWTCMSQECKSGSNVRSFDDAQFVCPDGSSRRCLLCILSEEGRECPQCSKWIGPVGDHSLFALFVMKYSPREVPSSFAKDVWRTEDVPSFVPNVCNMATPLCTSTYAGLGGQMPYFEGTSIPYAHCTSVTDNQSLYICYVCFFTTFKNTSKYCIENLALSDFVLYLLDVPEEEQSGADSDAGDAAIIHIPGPSYFSKRASEQEGKAVLKSCMIETVHWLTKSHVGCRDAARIGLMGPARVDATHVPWPGMALPPMKEADFQSTSTFSNMEYEIPHYELGYLNCGIESAIKT</sequence>
<protein>
    <submittedName>
        <fullName evidence="1">Uncharacterized protein</fullName>
    </submittedName>
</protein>
<dbReference type="Proteomes" id="UP000326950">
    <property type="component" value="Unassembled WGS sequence"/>
</dbReference>
<name>A0A5N6UCB8_ASPTM</name>
<dbReference type="AlphaFoldDB" id="A0A5N6UCB8"/>
<organism evidence="1 2">
    <name type="scientific">Aspergillus tamarii</name>
    <dbReference type="NCBI Taxonomy" id="41984"/>
    <lineage>
        <taxon>Eukaryota</taxon>
        <taxon>Fungi</taxon>
        <taxon>Dikarya</taxon>
        <taxon>Ascomycota</taxon>
        <taxon>Pezizomycotina</taxon>
        <taxon>Eurotiomycetes</taxon>
        <taxon>Eurotiomycetidae</taxon>
        <taxon>Eurotiales</taxon>
        <taxon>Aspergillaceae</taxon>
        <taxon>Aspergillus</taxon>
        <taxon>Aspergillus subgen. Circumdati</taxon>
    </lineage>
</organism>
<dbReference type="OrthoDB" id="10381394at2759"/>
<evidence type="ECO:0000313" key="2">
    <source>
        <dbReference type="Proteomes" id="UP000326950"/>
    </source>
</evidence>
<proteinExistence type="predicted"/>
<dbReference type="EMBL" id="ML738772">
    <property type="protein sequence ID" value="KAE8156212.1"/>
    <property type="molecule type" value="Genomic_DNA"/>
</dbReference>
<accession>A0A5N6UCB8</accession>